<dbReference type="AlphaFoldDB" id="A0A828Y9A0"/>
<proteinExistence type="predicted"/>
<comment type="caution">
    <text evidence="1">The sequence shown here is derived from an EMBL/GenBank/DDBJ whole genome shotgun (WGS) entry which is preliminary data.</text>
</comment>
<sequence>MAQNLNFIVCFIKTLKFQERFKTESNFFRYRLTFLPKSSMIEESKIGKRKRSLKK</sequence>
<name>A0A828Y9A0_9LEPT</name>
<evidence type="ECO:0000313" key="2">
    <source>
        <dbReference type="Proteomes" id="UP000006339"/>
    </source>
</evidence>
<dbReference type="EMBL" id="AKWH02000032">
    <property type="protein sequence ID" value="EKO51866.1"/>
    <property type="molecule type" value="Genomic_DNA"/>
</dbReference>
<organism evidence="1 2">
    <name type="scientific">Leptospira kirschneri str. 200802841</name>
    <dbReference type="NCBI Taxonomy" id="1193047"/>
    <lineage>
        <taxon>Bacteria</taxon>
        <taxon>Pseudomonadati</taxon>
        <taxon>Spirochaetota</taxon>
        <taxon>Spirochaetia</taxon>
        <taxon>Leptospirales</taxon>
        <taxon>Leptospiraceae</taxon>
        <taxon>Leptospira</taxon>
    </lineage>
</organism>
<reference evidence="1" key="1">
    <citation type="submission" date="2012-10" db="EMBL/GenBank/DDBJ databases">
        <authorList>
            <person name="Harkins D.M."/>
            <person name="Durkin A.S."/>
            <person name="Brinkac L.M."/>
            <person name="Selengut J.D."/>
            <person name="Sanka R."/>
            <person name="DePew J."/>
            <person name="Purushe J."/>
            <person name="Picardeau M."/>
            <person name="Werts C."/>
            <person name="Goarant C."/>
            <person name="Vinetz J.M."/>
            <person name="Sutton G.G."/>
            <person name="Nelson W.C."/>
            <person name="Fouts D.E."/>
        </authorList>
    </citation>
    <scope>NUCLEOTIDE SEQUENCE [LARGE SCALE GENOMIC DNA]</scope>
    <source>
        <strain evidence="1">200802841</strain>
    </source>
</reference>
<dbReference type="Proteomes" id="UP000006339">
    <property type="component" value="Unassembled WGS sequence"/>
</dbReference>
<protein>
    <submittedName>
        <fullName evidence="1">Uncharacterized protein</fullName>
    </submittedName>
</protein>
<gene>
    <name evidence="1" type="ORF">LEP1GSC131_1509</name>
</gene>
<evidence type="ECO:0000313" key="1">
    <source>
        <dbReference type="EMBL" id="EKO51866.1"/>
    </source>
</evidence>
<accession>A0A828Y9A0</accession>
<keyword evidence="2" id="KW-1185">Reference proteome</keyword>